<feature type="non-terminal residue" evidence="1">
    <location>
        <position position="1"/>
    </location>
</feature>
<protein>
    <submittedName>
        <fullName evidence="1">Uncharacterized protein</fullName>
    </submittedName>
</protein>
<dbReference type="PANTHER" id="PTHR31390:SF0">
    <property type="entry name" value="DOMAIN PROTEIN, PUTATIVE (DUF3527)-RELATED"/>
    <property type="match status" value="1"/>
</dbReference>
<comment type="caution">
    <text evidence="1">The sequence shown here is derived from an EMBL/GenBank/DDBJ whole genome shotgun (WGS) entry which is preliminary data.</text>
</comment>
<keyword evidence="2" id="KW-1185">Reference proteome</keyword>
<proteinExistence type="predicted"/>
<dbReference type="Pfam" id="PF12043">
    <property type="entry name" value="DUF3527"/>
    <property type="match status" value="1"/>
</dbReference>
<reference evidence="1 2" key="1">
    <citation type="journal article" date="2021" name="Hortic Res">
        <title>The domestication of Cucurbita argyrosperma as revealed by the genome of its wild relative.</title>
        <authorList>
            <person name="Barrera-Redondo J."/>
            <person name="Sanchez-de la Vega G."/>
            <person name="Aguirre-Liguori J.A."/>
            <person name="Castellanos-Morales G."/>
            <person name="Gutierrez-Guerrero Y.T."/>
            <person name="Aguirre-Dugua X."/>
            <person name="Aguirre-Planter E."/>
            <person name="Tenaillon M.I."/>
            <person name="Lira-Saade R."/>
            <person name="Eguiarte L.E."/>
        </authorList>
    </citation>
    <scope>NUCLEOTIDE SEQUENCE [LARGE SCALE GENOMIC DNA]</scope>
    <source>
        <strain evidence="1">JBR-2021</strain>
    </source>
</reference>
<organism evidence="1 2">
    <name type="scientific">Cucurbita argyrosperma subsp. sororia</name>
    <dbReference type="NCBI Taxonomy" id="37648"/>
    <lineage>
        <taxon>Eukaryota</taxon>
        <taxon>Viridiplantae</taxon>
        <taxon>Streptophyta</taxon>
        <taxon>Embryophyta</taxon>
        <taxon>Tracheophyta</taxon>
        <taxon>Spermatophyta</taxon>
        <taxon>Magnoliopsida</taxon>
        <taxon>eudicotyledons</taxon>
        <taxon>Gunneridae</taxon>
        <taxon>Pentapetalae</taxon>
        <taxon>rosids</taxon>
        <taxon>fabids</taxon>
        <taxon>Cucurbitales</taxon>
        <taxon>Cucurbitaceae</taxon>
        <taxon>Cucurbiteae</taxon>
        <taxon>Cucurbita</taxon>
    </lineage>
</organism>
<dbReference type="PANTHER" id="PTHR31390">
    <property type="entry name" value="EXPRESSED PROTEIN"/>
    <property type="match status" value="1"/>
</dbReference>
<dbReference type="InterPro" id="IPR021916">
    <property type="entry name" value="DUF3527"/>
</dbReference>
<gene>
    <name evidence="1" type="ORF">SDJN03_03411</name>
</gene>
<accession>A0AAV6P5C5</accession>
<dbReference type="AlphaFoldDB" id="A0AAV6P5C5"/>
<dbReference type="Proteomes" id="UP000685013">
    <property type="component" value="Chromosome 2"/>
</dbReference>
<sequence length="774" mass="86462">MSYQDLVGAVDHIMGQEPELDFDSLCTVDLSPNTVLPSIPRHSSIKKRSSRTKLNHEDFMLNVKDGFTEIRFCGDRGFRKSNSSSLVELEDNEHIEFELNVKNDVTEIRVGCDHSSHKSNSPGLVELEDDEVLVQRSKHERSEDVSNIEGMGIQEERGKIEISRDNYTSWVAGIVDSLCSSDEESLDTKLNQSSVNKARIRPGSSDSFIDIYLGSEISETVLKDSSNHLENVTGIGPLHNGKKLFKRDKVHALPNSLSAKIETPKNQLRSDLRFRHTPKAHISPFRKMLDPFMKSKSFGSHFGDAIEAGGDKAVKSMDMQKNKTYRKSLLQDFTNAAMNSDCDSHFPSNDSHHDVVASSPVHLHGSLKLEKKHGMPFFEFSQSSPEDVYVAKTWKTGNAFKWEYTFHTQDHKKKSNASSFGLNHSRKHALMVGQMQVSCYLSSELRDGGFDNSMITEFVLYDTARARQSPASQESCNSIQDAVKPPISSNSGVVGEAFSVNDGTPLEKQKLHKKHVSENCDNDSIDSCPWDSADLHPDLESASIIMQIPFSKRESLKYKRGDKTSSKLNSAIQSVSKIEQRKDETPHHTIQETLKVVLPIGNHGLPTVESHGPSTLLDRWRLGGSCDCGGWDMGCPLLVLGTPSSHCAENQAQKGKQTFELFLQGVKDATPALTMNVVKDGQYNVYFHARLSTLQAFSICVAILHATEACNAVQMEEETKEMQHSNSLKVLLEEEVKFLIDTVTMEEKKRETRMSKETPPSYLFHPPFSPIAKV</sequence>
<name>A0AAV6P5C5_9ROSI</name>
<evidence type="ECO:0000313" key="2">
    <source>
        <dbReference type="Proteomes" id="UP000685013"/>
    </source>
</evidence>
<evidence type="ECO:0000313" key="1">
    <source>
        <dbReference type="EMBL" id="KAG6606094.1"/>
    </source>
</evidence>
<dbReference type="EMBL" id="JAGKQH010000002">
    <property type="protein sequence ID" value="KAG6606094.1"/>
    <property type="molecule type" value="Genomic_DNA"/>
</dbReference>